<dbReference type="InterPro" id="IPR009057">
    <property type="entry name" value="Homeodomain-like_sf"/>
</dbReference>
<gene>
    <name evidence="1" type="ORF">SAMN04489745_2144</name>
</gene>
<dbReference type="SUPFAM" id="SSF46689">
    <property type="entry name" value="Homeodomain-like"/>
    <property type="match status" value="1"/>
</dbReference>
<keyword evidence="2" id="KW-1185">Reference proteome</keyword>
<proteinExistence type="predicted"/>
<accession>A0A1H4Q042</accession>
<dbReference type="EMBL" id="FNSN01000003">
    <property type="protein sequence ID" value="SEC13006.1"/>
    <property type="molecule type" value="Genomic_DNA"/>
</dbReference>
<protein>
    <recommendedName>
        <fullName evidence="3">TetR family transcriptional regulator</fullName>
    </recommendedName>
</protein>
<evidence type="ECO:0008006" key="3">
    <source>
        <dbReference type="Google" id="ProtNLM"/>
    </source>
</evidence>
<evidence type="ECO:0000313" key="1">
    <source>
        <dbReference type="EMBL" id="SEC13006.1"/>
    </source>
</evidence>
<reference evidence="1 2" key="1">
    <citation type="submission" date="2016-10" db="EMBL/GenBank/DDBJ databases">
        <authorList>
            <person name="de Groot N.N."/>
        </authorList>
    </citation>
    <scope>NUCLEOTIDE SEQUENCE [LARGE SCALE GENOMIC DNA]</scope>
    <source>
        <strain evidence="1 2">DSM 10495</strain>
    </source>
</reference>
<dbReference type="STRING" id="156980.SAMN04489745_2144"/>
<organism evidence="1 2">
    <name type="scientific">Arthrobacter woluwensis</name>
    <dbReference type="NCBI Taxonomy" id="156980"/>
    <lineage>
        <taxon>Bacteria</taxon>
        <taxon>Bacillati</taxon>
        <taxon>Actinomycetota</taxon>
        <taxon>Actinomycetes</taxon>
        <taxon>Micrococcales</taxon>
        <taxon>Micrococcaceae</taxon>
        <taxon>Arthrobacter</taxon>
    </lineage>
</organism>
<sequence>MGQDRREAICEAAVGLLARDGARGLTHHAVDRSLGLPLGSASYYFRTRLALLEATARWIAVRSRAELDRGLSGAADAGPGAPGRDGLPGAAAVVARQMELLLTVRRDQALARTALLGETSLPGDVRSALARCLFSHHLAENLMAGLGAHEPREAAKDLVTFLEGLVAEELWNASSSSATSAVATRVERHLKRLLAVA</sequence>
<dbReference type="Gene3D" id="1.10.357.10">
    <property type="entry name" value="Tetracycline Repressor, domain 2"/>
    <property type="match status" value="1"/>
</dbReference>
<dbReference type="Proteomes" id="UP000182652">
    <property type="component" value="Unassembled WGS sequence"/>
</dbReference>
<name>A0A1H4Q042_9MICC</name>
<evidence type="ECO:0000313" key="2">
    <source>
        <dbReference type="Proteomes" id="UP000182652"/>
    </source>
</evidence>
<dbReference type="AlphaFoldDB" id="A0A1H4Q042"/>